<comment type="caution">
    <text evidence="2">The sequence shown here is derived from an EMBL/GenBank/DDBJ whole genome shotgun (WGS) entry which is preliminary data.</text>
</comment>
<keyword evidence="3" id="KW-1185">Reference proteome</keyword>
<dbReference type="PANTHER" id="PTHR43798:SF33">
    <property type="entry name" value="HYDROLASE, PUTATIVE (AFU_ORTHOLOGUE AFUA_2G14860)-RELATED"/>
    <property type="match status" value="1"/>
</dbReference>
<dbReference type="PRINTS" id="PR00412">
    <property type="entry name" value="EPOXHYDRLASE"/>
</dbReference>
<dbReference type="GO" id="GO:0016020">
    <property type="term" value="C:membrane"/>
    <property type="evidence" value="ECO:0007669"/>
    <property type="project" value="TreeGrafter"/>
</dbReference>
<gene>
    <name evidence="2" type="ORF">FHX41_3450</name>
</gene>
<dbReference type="InterPro" id="IPR000639">
    <property type="entry name" value="Epox_hydrolase-like"/>
</dbReference>
<reference evidence="2 3" key="1">
    <citation type="submission" date="2019-06" db="EMBL/GenBank/DDBJ databases">
        <title>Sequencing the genomes of 1000 actinobacteria strains.</title>
        <authorList>
            <person name="Klenk H.-P."/>
        </authorList>
    </citation>
    <scope>NUCLEOTIDE SEQUENCE [LARGE SCALE GENOMIC DNA]</scope>
    <source>
        <strain evidence="2 3">DSM 45043</strain>
    </source>
</reference>
<evidence type="ECO:0000313" key="2">
    <source>
        <dbReference type="EMBL" id="TQM69742.1"/>
    </source>
</evidence>
<dbReference type="InterPro" id="IPR029058">
    <property type="entry name" value="AB_hydrolase_fold"/>
</dbReference>
<organism evidence="2 3">
    <name type="scientific">Actinomadura hallensis</name>
    <dbReference type="NCBI Taxonomy" id="337895"/>
    <lineage>
        <taxon>Bacteria</taxon>
        <taxon>Bacillati</taxon>
        <taxon>Actinomycetota</taxon>
        <taxon>Actinomycetes</taxon>
        <taxon>Streptosporangiales</taxon>
        <taxon>Thermomonosporaceae</taxon>
        <taxon>Actinomadura</taxon>
    </lineage>
</organism>
<accession>A0A543IGN2</accession>
<dbReference type="RefSeq" id="WP_141970120.1">
    <property type="nucleotide sequence ID" value="NZ_VFPO01000001.1"/>
</dbReference>
<dbReference type="InterPro" id="IPR050266">
    <property type="entry name" value="AB_hydrolase_sf"/>
</dbReference>
<dbReference type="PRINTS" id="PR00111">
    <property type="entry name" value="ABHYDROLASE"/>
</dbReference>
<name>A0A543IGN2_9ACTN</name>
<sequence length="252" mass="26358">MIHVERRGSGPPVLLLHGIGGSADSFADQFDAFAEDGRTVLAWDAPGYARSADPDGPPGMAGYARAAAEVVRSCAPVHVLGVSWGGVIATRLAADRPELVRSLVLAGSTRGSGRTAQKRAAMTARRAELERLGPAAFAAGRGPRLLSAQAPPELVRRVVDTMARSIRTPGYGHAAAAMAETDHSAVLGELSMPVLVVVGDRDEVTGVDESRAIAAAVPHARLEIVQGAGHLVNQERPGAFNALVRDFWKDVP</sequence>
<evidence type="ECO:0000259" key="1">
    <source>
        <dbReference type="Pfam" id="PF00561"/>
    </source>
</evidence>
<dbReference type="Proteomes" id="UP000316706">
    <property type="component" value="Unassembled WGS sequence"/>
</dbReference>
<dbReference type="PANTHER" id="PTHR43798">
    <property type="entry name" value="MONOACYLGLYCEROL LIPASE"/>
    <property type="match status" value="1"/>
</dbReference>
<dbReference type="SUPFAM" id="SSF53474">
    <property type="entry name" value="alpha/beta-Hydrolases"/>
    <property type="match status" value="1"/>
</dbReference>
<dbReference type="InterPro" id="IPR000073">
    <property type="entry name" value="AB_hydrolase_1"/>
</dbReference>
<feature type="domain" description="AB hydrolase-1" evidence="1">
    <location>
        <begin position="11"/>
        <end position="235"/>
    </location>
</feature>
<dbReference type="GO" id="GO:0003824">
    <property type="term" value="F:catalytic activity"/>
    <property type="evidence" value="ECO:0007669"/>
    <property type="project" value="InterPro"/>
</dbReference>
<dbReference type="AlphaFoldDB" id="A0A543IGN2"/>
<dbReference type="OrthoDB" id="9802489at2"/>
<proteinExistence type="predicted"/>
<dbReference type="Gene3D" id="3.40.50.1820">
    <property type="entry name" value="alpha/beta hydrolase"/>
    <property type="match status" value="1"/>
</dbReference>
<protein>
    <submittedName>
        <fullName evidence="2">Pimeloyl-ACP methyl ester carboxylesterase</fullName>
    </submittedName>
</protein>
<dbReference type="Pfam" id="PF00561">
    <property type="entry name" value="Abhydrolase_1"/>
    <property type="match status" value="1"/>
</dbReference>
<evidence type="ECO:0000313" key="3">
    <source>
        <dbReference type="Proteomes" id="UP000316706"/>
    </source>
</evidence>
<dbReference type="EMBL" id="VFPO01000001">
    <property type="protein sequence ID" value="TQM69742.1"/>
    <property type="molecule type" value="Genomic_DNA"/>
</dbReference>